<sequence length="136" mass="15276">MAWPPPASRHYIAPPLITRIAFFFWSRSRSRLVSHTTPTISTQVRGVIPLMMVIPLYVLYALSTLVCRFSANDNILFPLPGMIDRSGVGAGLTRISSTTPSCANESSIRGTPVPNNFNVWMWISLKMLRRKICCHQ</sequence>
<dbReference type="InParanoid" id="A0A0C3DPP6"/>
<evidence type="ECO:0000256" key="1">
    <source>
        <dbReference type="SAM" id="Phobius"/>
    </source>
</evidence>
<reference evidence="2 3" key="1">
    <citation type="submission" date="2014-04" db="EMBL/GenBank/DDBJ databases">
        <authorList>
            <consortium name="DOE Joint Genome Institute"/>
            <person name="Kuo A."/>
            <person name="Kohler A."/>
            <person name="Nagy L.G."/>
            <person name="Floudas D."/>
            <person name="Copeland A."/>
            <person name="Barry K.W."/>
            <person name="Cichocki N."/>
            <person name="Veneault-Fourrey C."/>
            <person name="LaButti K."/>
            <person name="Lindquist E.A."/>
            <person name="Lipzen A."/>
            <person name="Lundell T."/>
            <person name="Morin E."/>
            <person name="Murat C."/>
            <person name="Sun H."/>
            <person name="Tunlid A."/>
            <person name="Henrissat B."/>
            <person name="Grigoriev I.V."/>
            <person name="Hibbett D.S."/>
            <person name="Martin F."/>
            <person name="Nordberg H.P."/>
            <person name="Cantor M.N."/>
            <person name="Hua S.X."/>
        </authorList>
    </citation>
    <scope>NUCLEOTIDE SEQUENCE [LARGE SCALE GENOMIC DNA]</scope>
    <source>
        <strain evidence="2 3">Foug A</strain>
    </source>
</reference>
<dbReference type="EMBL" id="KN822092">
    <property type="protein sequence ID" value="KIM57996.1"/>
    <property type="molecule type" value="Genomic_DNA"/>
</dbReference>
<feature type="transmembrane region" description="Helical" evidence="1">
    <location>
        <begin position="46"/>
        <end position="66"/>
    </location>
</feature>
<protein>
    <submittedName>
        <fullName evidence="2">Uncharacterized protein</fullName>
    </submittedName>
</protein>
<evidence type="ECO:0000313" key="3">
    <source>
        <dbReference type="Proteomes" id="UP000053989"/>
    </source>
</evidence>
<dbReference type="AlphaFoldDB" id="A0A0C3DPP6"/>
<name>A0A0C3DPP6_9AGAM</name>
<dbReference type="Proteomes" id="UP000053989">
    <property type="component" value="Unassembled WGS sequence"/>
</dbReference>
<evidence type="ECO:0000313" key="2">
    <source>
        <dbReference type="EMBL" id="KIM57996.1"/>
    </source>
</evidence>
<gene>
    <name evidence="2" type="ORF">SCLCIDRAFT_1102726</name>
</gene>
<organism evidence="2 3">
    <name type="scientific">Scleroderma citrinum Foug A</name>
    <dbReference type="NCBI Taxonomy" id="1036808"/>
    <lineage>
        <taxon>Eukaryota</taxon>
        <taxon>Fungi</taxon>
        <taxon>Dikarya</taxon>
        <taxon>Basidiomycota</taxon>
        <taxon>Agaricomycotina</taxon>
        <taxon>Agaricomycetes</taxon>
        <taxon>Agaricomycetidae</taxon>
        <taxon>Boletales</taxon>
        <taxon>Sclerodermatineae</taxon>
        <taxon>Sclerodermataceae</taxon>
        <taxon>Scleroderma</taxon>
    </lineage>
</organism>
<keyword evidence="3" id="KW-1185">Reference proteome</keyword>
<keyword evidence="1" id="KW-1133">Transmembrane helix</keyword>
<reference evidence="3" key="2">
    <citation type="submission" date="2015-01" db="EMBL/GenBank/DDBJ databases">
        <title>Evolutionary Origins and Diversification of the Mycorrhizal Mutualists.</title>
        <authorList>
            <consortium name="DOE Joint Genome Institute"/>
            <consortium name="Mycorrhizal Genomics Consortium"/>
            <person name="Kohler A."/>
            <person name="Kuo A."/>
            <person name="Nagy L.G."/>
            <person name="Floudas D."/>
            <person name="Copeland A."/>
            <person name="Barry K.W."/>
            <person name="Cichocki N."/>
            <person name="Veneault-Fourrey C."/>
            <person name="LaButti K."/>
            <person name="Lindquist E.A."/>
            <person name="Lipzen A."/>
            <person name="Lundell T."/>
            <person name="Morin E."/>
            <person name="Murat C."/>
            <person name="Riley R."/>
            <person name="Ohm R."/>
            <person name="Sun H."/>
            <person name="Tunlid A."/>
            <person name="Henrissat B."/>
            <person name="Grigoriev I.V."/>
            <person name="Hibbett D.S."/>
            <person name="Martin F."/>
        </authorList>
    </citation>
    <scope>NUCLEOTIDE SEQUENCE [LARGE SCALE GENOMIC DNA]</scope>
    <source>
        <strain evidence="3">Foug A</strain>
    </source>
</reference>
<dbReference type="HOGENOM" id="CLU_1876667_0_0_1"/>
<accession>A0A0C3DPP6</accession>
<keyword evidence="1" id="KW-0812">Transmembrane</keyword>
<keyword evidence="1" id="KW-0472">Membrane</keyword>
<proteinExistence type="predicted"/>